<name>A0A9J6FV16_HAELO</name>
<accession>A0A9J6FV16</accession>
<dbReference type="Proteomes" id="UP000821853">
    <property type="component" value="Chromosome 2"/>
</dbReference>
<dbReference type="AlphaFoldDB" id="A0A9J6FV16"/>
<gene>
    <name evidence="2" type="ORF">HPB48_021839</name>
</gene>
<feature type="region of interest" description="Disordered" evidence="1">
    <location>
        <begin position="79"/>
        <end position="105"/>
    </location>
</feature>
<feature type="compositionally biased region" description="Low complexity" evidence="1">
    <location>
        <begin position="84"/>
        <end position="105"/>
    </location>
</feature>
<evidence type="ECO:0000313" key="2">
    <source>
        <dbReference type="EMBL" id="KAH9366137.1"/>
    </source>
</evidence>
<keyword evidence="3" id="KW-1185">Reference proteome</keyword>
<sequence length="105" mass="11560">MVYAWFTKPDYVQPRLPVLPHEGRMEGGRCKVPGLGCLGDTRGDATHDPLEANHVPSVELPRSWKQFQLLELLTQRGWPARYDSPPTVSSSRLGSSLSSASVSAQ</sequence>
<dbReference type="EMBL" id="JABSTR010000004">
    <property type="protein sequence ID" value="KAH9366137.1"/>
    <property type="molecule type" value="Genomic_DNA"/>
</dbReference>
<comment type="caution">
    <text evidence="2">The sequence shown here is derived from an EMBL/GenBank/DDBJ whole genome shotgun (WGS) entry which is preliminary data.</text>
</comment>
<evidence type="ECO:0000256" key="1">
    <source>
        <dbReference type="SAM" id="MobiDB-lite"/>
    </source>
</evidence>
<protein>
    <submittedName>
        <fullName evidence="2">Uncharacterized protein</fullName>
    </submittedName>
</protein>
<evidence type="ECO:0000313" key="3">
    <source>
        <dbReference type="Proteomes" id="UP000821853"/>
    </source>
</evidence>
<reference evidence="2 3" key="1">
    <citation type="journal article" date="2020" name="Cell">
        <title>Large-Scale Comparative Analyses of Tick Genomes Elucidate Their Genetic Diversity and Vector Capacities.</title>
        <authorList>
            <consortium name="Tick Genome and Microbiome Consortium (TIGMIC)"/>
            <person name="Jia N."/>
            <person name="Wang J."/>
            <person name="Shi W."/>
            <person name="Du L."/>
            <person name="Sun Y."/>
            <person name="Zhan W."/>
            <person name="Jiang J.F."/>
            <person name="Wang Q."/>
            <person name="Zhang B."/>
            <person name="Ji P."/>
            <person name="Bell-Sakyi L."/>
            <person name="Cui X.M."/>
            <person name="Yuan T.T."/>
            <person name="Jiang B.G."/>
            <person name="Yang W.F."/>
            <person name="Lam T.T."/>
            <person name="Chang Q.C."/>
            <person name="Ding S.J."/>
            <person name="Wang X.J."/>
            <person name="Zhu J.G."/>
            <person name="Ruan X.D."/>
            <person name="Zhao L."/>
            <person name="Wei J.T."/>
            <person name="Ye R.Z."/>
            <person name="Que T.C."/>
            <person name="Du C.H."/>
            <person name="Zhou Y.H."/>
            <person name="Cheng J.X."/>
            <person name="Dai P.F."/>
            <person name="Guo W.B."/>
            <person name="Han X.H."/>
            <person name="Huang E.J."/>
            <person name="Li L.F."/>
            <person name="Wei W."/>
            <person name="Gao Y.C."/>
            <person name="Liu J.Z."/>
            <person name="Shao H.Z."/>
            <person name="Wang X."/>
            <person name="Wang C.C."/>
            <person name="Yang T.C."/>
            <person name="Huo Q.B."/>
            <person name="Li W."/>
            <person name="Chen H.Y."/>
            <person name="Chen S.E."/>
            <person name="Zhou L.G."/>
            <person name="Ni X.B."/>
            <person name="Tian J.H."/>
            <person name="Sheng Y."/>
            <person name="Liu T."/>
            <person name="Pan Y.S."/>
            <person name="Xia L.Y."/>
            <person name="Li J."/>
            <person name="Zhao F."/>
            <person name="Cao W.C."/>
        </authorList>
    </citation>
    <scope>NUCLEOTIDE SEQUENCE [LARGE SCALE GENOMIC DNA]</scope>
    <source>
        <strain evidence="2">HaeL-2018</strain>
    </source>
</reference>
<organism evidence="2 3">
    <name type="scientific">Haemaphysalis longicornis</name>
    <name type="common">Bush tick</name>
    <dbReference type="NCBI Taxonomy" id="44386"/>
    <lineage>
        <taxon>Eukaryota</taxon>
        <taxon>Metazoa</taxon>
        <taxon>Ecdysozoa</taxon>
        <taxon>Arthropoda</taxon>
        <taxon>Chelicerata</taxon>
        <taxon>Arachnida</taxon>
        <taxon>Acari</taxon>
        <taxon>Parasitiformes</taxon>
        <taxon>Ixodida</taxon>
        <taxon>Ixodoidea</taxon>
        <taxon>Ixodidae</taxon>
        <taxon>Haemaphysalinae</taxon>
        <taxon>Haemaphysalis</taxon>
    </lineage>
</organism>
<proteinExistence type="predicted"/>
<dbReference type="VEuPathDB" id="VectorBase:HLOH_041192"/>